<protein>
    <submittedName>
        <fullName evidence="2">Uncharacterized protein LOC106468149</fullName>
    </submittedName>
</protein>
<organism evidence="1 2">
    <name type="scientific">Limulus polyphemus</name>
    <name type="common">Atlantic horseshoe crab</name>
    <dbReference type="NCBI Taxonomy" id="6850"/>
    <lineage>
        <taxon>Eukaryota</taxon>
        <taxon>Metazoa</taxon>
        <taxon>Ecdysozoa</taxon>
        <taxon>Arthropoda</taxon>
        <taxon>Chelicerata</taxon>
        <taxon>Merostomata</taxon>
        <taxon>Xiphosura</taxon>
        <taxon>Limulidae</taxon>
        <taxon>Limulus</taxon>
    </lineage>
</organism>
<keyword evidence="1" id="KW-1185">Reference proteome</keyword>
<dbReference type="GeneID" id="106468149"/>
<dbReference type="RefSeq" id="XP_022252160.1">
    <property type="nucleotide sequence ID" value="XM_022396452.1"/>
</dbReference>
<reference evidence="2" key="1">
    <citation type="submission" date="2025-08" db="UniProtKB">
        <authorList>
            <consortium name="RefSeq"/>
        </authorList>
    </citation>
    <scope>IDENTIFICATION</scope>
    <source>
        <tissue evidence="2">Muscle</tissue>
    </source>
</reference>
<name>A0ABM1T8F4_LIMPO</name>
<proteinExistence type="predicted"/>
<sequence>MRTSNMVEDCANLNLPVIYDIPFSVDQLKNLSESQVMLLLDELIVNHTAHVYNLKFQQANSTVSCSNIRPNENSFLGRAEAVVVHLKEVRCFLQLANQVRRQRIATNNSSSKILNERIDDLKLCSRRVLRDCQVINSVISLSDTLHGYLNSKILSGEN</sequence>
<gene>
    <name evidence="2" type="primary">LOC106468149</name>
</gene>
<evidence type="ECO:0000313" key="2">
    <source>
        <dbReference type="RefSeq" id="XP_022252160.1"/>
    </source>
</evidence>
<evidence type="ECO:0000313" key="1">
    <source>
        <dbReference type="Proteomes" id="UP000694941"/>
    </source>
</evidence>
<accession>A0ABM1T8F4</accession>
<dbReference type="Proteomes" id="UP000694941">
    <property type="component" value="Unplaced"/>
</dbReference>